<evidence type="ECO:0000256" key="1">
    <source>
        <dbReference type="SAM" id="Phobius"/>
    </source>
</evidence>
<dbReference type="RefSeq" id="WP_341725582.1">
    <property type="nucleotide sequence ID" value="NZ_JBBWWT010000003.1"/>
</dbReference>
<dbReference type="EMBL" id="JBBWWT010000003">
    <property type="protein sequence ID" value="MEL1264399.1"/>
    <property type="molecule type" value="Genomic_DNA"/>
</dbReference>
<organism evidence="2 3">
    <name type="scientific">Pseudoxanthomonas putridarboris</name>
    <dbReference type="NCBI Taxonomy" id="752605"/>
    <lineage>
        <taxon>Bacteria</taxon>
        <taxon>Pseudomonadati</taxon>
        <taxon>Pseudomonadota</taxon>
        <taxon>Gammaproteobacteria</taxon>
        <taxon>Lysobacterales</taxon>
        <taxon>Lysobacteraceae</taxon>
        <taxon>Pseudoxanthomonas</taxon>
    </lineage>
</organism>
<keyword evidence="1" id="KW-0812">Transmembrane</keyword>
<name>A0ABU9IZK8_9GAMM</name>
<dbReference type="Proteomes" id="UP001459204">
    <property type="component" value="Unassembled WGS sequence"/>
</dbReference>
<sequence>MRTNIKQFNKGLHKAFRSTAAKVSTGVATLGASAMALAGGGSSPGGAIAGELAGGKDDVMLIIAAVAVILGAIILWGYVKRAR</sequence>
<proteinExistence type="predicted"/>
<evidence type="ECO:0008006" key="4">
    <source>
        <dbReference type="Google" id="ProtNLM"/>
    </source>
</evidence>
<accession>A0ABU9IZK8</accession>
<keyword evidence="1" id="KW-1133">Transmembrane helix</keyword>
<evidence type="ECO:0000313" key="3">
    <source>
        <dbReference type="Proteomes" id="UP001459204"/>
    </source>
</evidence>
<gene>
    <name evidence="2" type="ORF">AAD027_08455</name>
</gene>
<reference evidence="2 3" key="1">
    <citation type="submission" date="2024-04" db="EMBL/GenBank/DDBJ databases">
        <title>Draft genome sequence of Pseudoxanthomonas putridarboris WD12.</title>
        <authorList>
            <person name="Oh J."/>
        </authorList>
    </citation>
    <scope>NUCLEOTIDE SEQUENCE [LARGE SCALE GENOMIC DNA]</scope>
    <source>
        <strain evidence="2 3">WD12</strain>
    </source>
</reference>
<evidence type="ECO:0000313" key="2">
    <source>
        <dbReference type="EMBL" id="MEL1264399.1"/>
    </source>
</evidence>
<keyword evidence="3" id="KW-1185">Reference proteome</keyword>
<comment type="caution">
    <text evidence="2">The sequence shown here is derived from an EMBL/GenBank/DDBJ whole genome shotgun (WGS) entry which is preliminary data.</text>
</comment>
<feature type="transmembrane region" description="Helical" evidence="1">
    <location>
        <begin position="59"/>
        <end position="79"/>
    </location>
</feature>
<keyword evidence="1" id="KW-0472">Membrane</keyword>
<protein>
    <recommendedName>
        <fullName evidence="4">Bacteriophage coat protein B</fullName>
    </recommendedName>
</protein>